<gene>
    <name evidence="4" type="ORF">DOK78_001816</name>
</gene>
<dbReference type="RefSeq" id="WP_207942602.1">
    <property type="nucleotide sequence ID" value="NZ_CP147251.1"/>
</dbReference>
<evidence type="ECO:0000313" key="4">
    <source>
        <dbReference type="EMBL" id="WYJ77178.1"/>
    </source>
</evidence>
<keyword evidence="5" id="KW-1185">Reference proteome</keyword>
<sequence length="347" mass="38015">MNKRILGITTATFATLFLLTACSPKEEGSTETTTSTTAVQTESNETVYPLEIEVTDSEGNTHIQTFEQAPERIVTNNLSSIEILLELGLKDKIVGITQPDNEVTGEFADDVKDLDVIGDKMTVSKETIAGYTPDIVVGREMAFNDESIGSVATLNDLGIQTYIQTASSMTSNPPLTNVIDDVLALGKIFNVNERAEEYAKELETRYQTVVEKVQAQEGDETLTLLPIVAYDASKSSFAVFNISGGLQSDLLKQLNVKPAVEGSVADPSLETIINTNPDIILYVTADRNADLDANAVESIKNEPLLKEVNAVKENRIYTTTYDDFMDYGVRIFDTLEMLGDHLYGENK</sequence>
<dbReference type="Gene3D" id="3.40.50.1980">
    <property type="entry name" value="Nitrogenase molybdenum iron protein domain"/>
    <property type="match status" value="2"/>
</dbReference>
<name>A0ABZ2SNR0_9ENTE</name>
<evidence type="ECO:0000259" key="3">
    <source>
        <dbReference type="PROSITE" id="PS50983"/>
    </source>
</evidence>
<dbReference type="PROSITE" id="PS51257">
    <property type="entry name" value="PROKAR_LIPOPROTEIN"/>
    <property type="match status" value="1"/>
</dbReference>
<organism evidence="4 5">
    <name type="scientific">Candidatus Enterococcus lowellii</name>
    <dbReference type="NCBI Taxonomy" id="2230877"/>
    <lineage>
        <taxon>Bacteria</taxon>
        <taxon>Bacillati</taxon>
        <taxon>Bacillota</taxon>
        <taxon>Bacilli</taxon>
        <taxon>Lactobacillales</taxon>
        <taxon>Enterococcaceae</taxon>
        <taxon>Enterococcus</taxon>
    </lineage>
</organism>
<feature type="coiled-coil region" evidence="2">
    <location>
        <begin position="192"/>
        <end position="219"/>
    </location>
</feature>
<accession>A0ABZ2SNR0</accession>
<dbReference type="InterPro" id="IPR002491">
    <property type="entry name" value="ABC_transptr_periplasmic_BD"/>
</dbReference>
<keyword evidence="2" id="KW-0175">Coiled coil</keyword>
<dbReference type="Proteomes" id="UP000664701">
    <property type="component" value="Chromosome"/>
</dbReference>
<protein>
    <submittedName>
        <fullName evidence="4">Iron complex transport system substrate-binding protein</fullName>
    </submittedName>
</protein>
<comment type="similarity">
    <text evidence="1">Belongs to the bacterial solute-binding protein 8 family.</text>
</comment>
<reference evidence="4 5" key="2">
    <citation type="submission" date="2024-03" db="EMBL/GenBank/DDBJ databases">
        <title>The Genome Sequence of Enterococcus sp. DIV2402.</title>
        <authorList>
            <consortium name="The Broad Institute Genomics Platform"/>
            <consortium name="The Broad Institute Microbial Omics Core"/>
            <consortium name="The Broad Institute Genomic Center for Infectious Diseases"/>
            <person name="Earl A."/>
            <person name="Manson A."/>
            <person name="Gilmore M."/>
            <person name="Schwartman J."/>
            <person name="Shea T."/>
            <person name="Abouelleil A."/>
            <person name="Cao P."/>
            <person name="Chapman S."/>
            <person name="Cusick C."/>
            <person name="Young S."/>
            <person name="Neafsey D."/>
            <person name="Nusbaum C."/>
            <person name="Birren B."/>
        </authorList>
    </citation>
    <scope>NUCLEOTIDE SEQUENCE [LARGE SCALE GENOMIC DNA]</scope>
    <source>
        <strain evidence="4 5">DIV2402</strain>
    </source>
</reference>
<dbReference type="PANTHER" id="PTHR30535">
    <property type="entry name" value="VITAMIN B12-BINDING PROTEIN"/>
    <property type="match status" value="1"/>
</dbReference>
<reference evidence="4 5" key="1">
    <citation type="submission" date="2021-03" db="EMBL/GenBank/DDBJ databases">
        <authorList>
            <person name="Gilmore M.S."/>
            <person name="Schwartzman J."/>
            <person name="Van Tyne D."/>
            <person name="Martin M."/>
            <person name="Earl A.M."/>
            <person name="Manson A.L."/>
            <person name="Straub T."/>
            <person name="Salamzade R."/>
            <person name="Saavedra J."/>
            <person name="Lebreton F."/>
            <person name="Prichula J."/>
            <person name="Schaufler K."/>
            <person name="Gaca A."/>
            <person name="Sgardioli B."/>
            <person name="Wagenaar J."/>
            <person name="Strong T."/>
        </authorList>
    </citation>
    <scope>NUCLEOTIDE SEQUENCE [LARGE SCALE GENOMIC DNA]</scope>
    <source>
        <strain evidence="4 5">DIV2402</strain>
    </source>
</reference>
<proteinExistence type="inferred from homology"/>
<evidence type="ECO:0000256" key="1">
    <source>
        <dbReference type="ARBA" id="ARBA00008814"/>
    </source>
</evidence>
<dbReference type="PANTHER" id="PTHR30535:SF34">
    <property type="entry name" value="MOLYBDATE-BINDING PROTEIN MOLA"/>
    <property type="match status" value="1"/>
</dbReference>
<dbReference type="InterPro" id="IPR050902">
    <property type="entry name" value="ABC_Transporter_SBP"/>
</dbReference>
<dbReference type="EMBL" id="CP147251">
    <property type="protein sequence ID" value="WYJ77178.1"/>
    <property type="molecule type" value="Genomic_DNA"/>
</dbReference>
<evidence type="ECO:0000313" key="5">
    <source>
        <dbReference type="Proteomes" id="UP000664701"/>
    </source>
</evidence>
<feature type="domain" description="Fe/B12 periplasmic-binding" evidence="3">
    <location>
        <begin position="72"/>
        <end position="346"/>
    </location>
</feature>
<dbReference type="Pfam" id="PF01497">
    <property type="entry name" value="Peripla_BP_2"/>
    <property type="match status" value="1"/>
</dbReference>
<dbReference type="PROSITE" id="PS50983">
    <property type="entry name" value="FE_B12_PBP"/>
    <property type="match status" value="1"/>
</dbReference>
<evidence type="ECO:0000256" key="2">
    <source>
        <dbReference type="SAM" id="Coils"/>
    </source>
</evidence>
<dbReference type="SUPFAM" id="SSF53807">
    <property type="entry name" value="Helical backbone' metal receptor"/>
    <property type="match status" value="1"/>
</dbReference>